<protein>
    <submittedName>
        <fullName evidence="2">Methyltransferase domain-containing protein</fullName>
    </submittedName>
</protein>
<gene>
    <name evidence="2" type="ORF">DU000_00770</name>
</gene>
<evidence type="ECO:0000313" key="3">
    <source>
        <dbReference type="Proteomes" id="UP000252357"/>
    </source>
</evidence>
<dbReference type="AlphaFoldDB" id="A0A368L6J1"/>
<name>A0A368L6J1_9BURK</name>
<dbReference type="SUPFAM" id="SSF53335">
    <property type="entry name" value="S-adenosyl-L-methionine-dependent methyltransferases"/>
    <property type="match status" value="1"/>
</dbReference>
<keyword evidence="3" id="KW-1185">Reference proteome</keyword>
<proteinExistence type="predicted"/>
<evidence type="ECO:0000313" key="2">
    <source>
        <dbReference type="EMBL" id="RCS59308.1"/>
    </source>
</evidence>
<dbReference type="InterPro" id="IPR013217">
    <property type="entry name" value="Methyltransf_12"/>
</dbReference>
<sequence>MTAATVNTNPVQTAFNDAAAQYSAAAQVQRQAAQVFADWLAVLPISNPTHISEIGCGTGFLTEHLAPRHAVPYCATDLAPAMLQQAQARLPDLAARIDWQVWDGQNGVPNSGVPNIAASTDWLVSALCAQWLHPLDEVLARWLAQSHVVAFSVVLDDSFSAWRNAHAQLGLSSGLQPLPNWSQLQAQCLGLGAQQAFFQHLTLNETHANALAFAHSVKAIGAHVPRAGHRSAGLRSPLRQVLKALPQPCTLNYEIGFVCLVK</sequence>
<dbReference type="Pfam" id="PF08242">
    <property type="entry name" value="Methyltransf_12"/>
    <property type="match status" value="1"/>
</dbReference>
<dbReference type="CDD" id="cd02440">
    <property type="entry name" value="AdoMet_MTases"/>
    <property type="match status" value="1"/>
</dbReference>
<dbReference type="RefSeq" id="WP_114401457.1">
    <property type="nucleotide sequence ID" value="NZ_QPGB01000001.1"/>
</dbReference>
<dbReference type="PANTHER" id="PTHR43861:SF1">
    <property type="entry name" value="TRANS-ACONITATE 2-METHYLTRANSFERASE"/>
    <property type="match status" value="1"/>
</dbReference>
<accession>A0A368L6J1</accession>
<keyword evidence="2" id="KW-0808">Transferase</keyword>
<dbReference type="EMBL" id="QPGB01000001">
    <property type="protein sequence ID" value="RCS59308.1"/>
    <property type="molecule type" value="Genomic_DNA"/>
</dbReference>
<dbReference type="OrthoDB" id="9760689at2"/>
<dbReference type="Gene3D" id="3.40.50.150">
    <property type="entry name" value="Vaccinia Virus protein VP39"/>
    <property type="match status" value="1"/>
</dbReference>
<dbReference type="Proteomes" id="UP000252357">
    <property type="component" value="Unassembled WGS sequence"/>
</dbReference>
<dbReference type="GO" id="GO:0032259">
    <property type="term" value="P:methylation"/>
    <property type="evidence" value="ECO:0007669"/>
    <property type="project" value="UniProtKB-KW"/>
</dbReference>
<dbReference type="GO" id="GO:0008168">
    <property type="term" value="F:methyltransferase activity"/>
    <property type="evidence" value="ECO:0007669"/>
    <property type="project" value="UniProtKB-KW"/>
</dbReference>
<keyword evidence="2" id="KW-0489">Methyltransferase</keyword>
<reference evidence="2 3" key="1">
    <citation type="journal article" date="2018" name="Int. J. Syst. Evol. Microbiol.">
        <title>Parvibium lacunae gen. nov., sp. nov., a new member of the family Alcaligenaceae isolated from a freshwater pond.</title>
        <authorList>
            <person name="Chen W.M."/>
            <person name="Xie P.B."/>
            <person name="Hsu M.Y."/>
            <person name="Sheu S.Y."/>
        </authorList>
    </citation>
    <scope>NUCLEOTIDE SEQUENCE [LARGE SCALE GENOMIC DNA]</scope>
    <source>
        <strain evidence="2 3">KMB9</strain>
    </source>
</reference>
<evidence type="ECO:0000259" key="1">
    <source>
        <dbReference type="Pfam" id="PF08242"/>
    </source>
</evidence>
<dbReference type="PANTHER" id="PTHR43861">
    <property type="entry name" value="TRANS-ACONITATE 2-METHYLTRANSFERASE-RELATED"/>
    <property type="match status" value="1"/>
</dbReference>
<feature type="domain" description="Methyltransferase type 12" evidence="1">
    <location>
        <begin position="53"/>
        <end position="142"/>
    </location>
</feature>
<comment type="caution">
    <text evidence="2">The sequence shown here is derived from an EMBL/GenBank/DDBJ whole genome shotgun (WGS) entry which is preliminary data.</text>
</comment>
<organism evidence="2 3">
    <name type="scientific">Parvibium lacunae</name>
    <dbReference type="NCBI Taxonomy" id="1888893"/>
    <lineage>
        <taxon>Bacteria</taxon>
        <taxon>Pseudomonadati</taxon>
        <taxon>Pseudomonadota</taxon>
        <taxon>Betaproteobacteria</taxon>
        <taxon>Burkholderiales</taxon>
        <taxon>Alcaligenaceae</taxon>
        <taxon>Parvibium</taxon>
    </lineage>
</organism>
<dbReference type="InterPro" id="IPR029063">
    <property type="entry name" value="SAM-dependent_MTases_sf"/>
</dbReference>